<gene>
    <name evidence="8" type="primary">ntaA</name>
    <name evidence="8" type="ORF">MECH1_V1_1599</name>
</gene>
<feature type="domain" description="Luciferase-like" evidence="7">
    <location>
        <begin position="19"/>
        <end position="380"/>
    </location>
</feature>
<dbReference type="PIRSF" id="PIRSF000337">
    <property type="entry name" value="NTA_MOA"/>
    <property type="match status" value="1"/>
</dbReference>
<dbReference type="EC" id="1.14.14.10" evidence="8"/>
<dbReference type="Proteomes" id="UP001497493">
    <property type="component" value="Chromosome"/>
</dbReference>
<dbReference type="InterPro" id="IPR036661">
    <property type="entry name" value="Luciferase-like_sf"/>
</dbReference>
<dbReference type="GO" id="GO:0018529">
    <property type="term" value="F:nitrilotriacetate monooxygenase activity"/>
    <property type="evidence" value="ECO:0007669"/>
    <property type="project" value="UniProtKB-EC"/>
</dbReference>
<evidence type="ECO:0000313" key="8">
    <source>
        <dbReference type="EMBL" id="CAL1240375.1"/>
    </source>
</evidence>
<evidence type="ECO:0000256" key="4">
    <source>
        <dbReference type="ARBA" id="ARBA00023033"/>
    </source>
</evidence>
<evidence type="ECO:0000259" key="7">
    <source>
        <dbReference type="Pfam" id="PF00296"/>
    </source>
</evidence>
<dbReference type="InterPro" id="IPR051260">
    <property type="entry name" value="Diverse_substr_monoxygenases"/>
</dbReference>
<evidence type="ECO:0000256" key="1">
    <source>
        <dbReference type="ARBA" id="ARBA00022630"/>
    </source>
</evidence>
<keyword evidence="4 8" id="KW-0503">Monooxygenase</keyword>
<evidence type="ECO:0000256" key="6">
    <source>
        <dbReference type="SAM" id="MobiDB-lite"/>
    </source>
</evidence>
<keyword evidence="1" id="KW-0285">Flavoprotein</keyword>
<dbReference type="Gene3D" id="3.20.20.30">
    <property type="entry name" value="Luciferase-like domain"/>
    <property type="match status" value="1"/>
</dbReference>
<dbReference type="PANTHER" id="PTHR30011:SF16">
    <property type="entry name" value="C2H2 FINGER DOMAIN TRANSCRIPTION FACTOR (EUROFUNG)-RELATED"/>
    <property type="match status" value="1"/>
</dbReference>
<keyword evidence="3 8" id="KW-0560">Oxidoreductase</keyword>
<dbReference type="SUPFAM" id="SSF51679">
    <property type="entry name" value="Bacterial luciferase-like"/>
    <property type="match status" value="1"/>
</dbReference>
<dbReference type="RefSeq" id="WP_348759860.1">
    <property type="nucleotide sequence ID" value="NZ_OZ026884.1"/>
</dbReference>
<evidence type="ECO:0000256" key="3">
    <source>
        <dbReference type="ARBA" id="ARBA00023002"/>
    </source>
</evidence>
<proteinExistence type="inferred from homology"/>
<comment type="similarity">
    <text evidence="5">Belongs to the NtaA/SnaA/DszA monooxygenase family.</text>
</comment>
<protein>
    <submittedName>
        <fullName evidence="8">Nitrilotriacetate monooxygenase component A</fullName>
        <ecNumber evidence="8">1.14.14.10</ecNumber>
    </submittedName>
</protein>
<evidence type="ECO:0000256" key="5">
    <source>
        <dbReference type="ARBA" id="ARBA00033748"/>
    </source>
</evidence>
<sequence>MSQKIRLGAFLPGAGQHLAAWRHPEAQVERVFSFDYYKDLAQTAERGLFDAYFLADSLAANFGGPLNSGRCDKGVGFEPVTLFAALATVTKHIGFIATASTTYEEPYQLARKFASLDLISNGRAGWNVVTSAGDAAAKNFGRDQQLDHQERYDRANEFVDVVKKLWDSWEDDAFLRDKETGVYFDPDKVHRPNHAGKHFSVAGPLNAPRPPQGYPVIVQAGQSEPGKELAARTAEVIFTAQQTLEDAQAFYRDVKGRLAKYGRKPDELKIMPGVQPYVAATEAEARAQYETLSKLIHPEAGLALLSALSGGEVDLSHYDLDGPFPDLPRTRGLLSRQQMMADIARKHGFSIRQLYEWVAGARGHWTIVGTPQQIADQLQLWFENEAADGFNIMPPLLPNGLNDFIDLVIPELQRRGLFRTQYEGETLRENLGLPRPGNQFEGRQRASRAA</sequence>
<accession>A0ABM9NIC3</accession>
<name>A0ABM9NIC3_9GAMM</name>
<feature type="region of interest" description="Disordered" evidence="6">
    <location>
        <begin position="429"/>
        <end position="450"/>
    </location>
</feature>
<evidence type="ECO:0000256" key="2">
    <source>
        <dbReference type="ARBA" id="ARBA00022643"/>
    </source>
</evidence>
<evidence type="ECO:0000313" key="9">
    <source>
        <dbReference type="Proteomes" id="UP001497493"/>
    </source>
</evidence>
<organism evidence="8 9">
    <name type="scientific">Candidatus Methylocalor cossyra</name>
    <dbReference type="NCBI Taxonomy" id="3108543"/>
    <lineage>
        <taxon>Bacteria</taxon>
        <taxon>Pseudomonadati</taxon>
        <taxon>Pseudomonadota</taxon>
        <taxon>Gammaproteobacteria</taxon>
        <taxon>Methylococcales</taxon>
        <taxon>Methylococcaceae</taxon>
        <taxon>Candidatus Methylocalor</taxon>
    </lineage>
</organism>
<dbReference type="EMBL" id="OZ026884">
    <property type="protein sequence ID" value="CAL1240375.1"/>
    <property type="molecule type" value="Genomic_DNA"/>
</dbReference>
<dbReference type="CDD" id="cd01095">
    <property type="entry name" value="Nitrilotriacetate_monoxgenase"/>
    <property type="match status" value="1"/>
</dbReference>
<dbReference type="PANTHER" id="PTHR30011">
    <property type="entry name" value="ALKANESULFONATE MONOOXYGENASE-RELATED"/>
    <property type="match status" value="1"/>
</dbReference>
<reference evidence="8 9" key="1">
    <citation type="submission" date="2024-04" db="EMBL/GenBank/DDBJ databases">
        <authorList>
            <person name="Cremers G."/>
        </authorList>
    </citation>
    <scope>NUCLEOTIDE SEQUENCE [LARGE SCALE GENOMIC DNA]</scope>
    <source>
        <strain evidence="8">MeCH1-AG</strain>
    </source>
</reference>
<dbReference type="Pfam" id="PF00296">
    <property type="entry name" value="Bac_luciferase"/>
    <property type="match status" value="1"/>
</dbReference>
<dbReference type="NCBIfam" id="TIGR03860">
    <property type="entry name" value="FMN_nitrolo"/>
    <property type="match status" value="1"/>
</dbReference>
<keyword evidence="9" id="KW-1185">Reference proteome</keyword>
<dbReference type="InterPro" id="IPR011251">
    <property type="entry name" value="Luciferase-like_dom"/>
</dbReference>
<dbReference type="InterPro" id="IPR016215">
    <property type="entry name" value="NTA_MOA"/>
</dbReference>
<keyword evidence="2" id="KW-0288">FMN</keyword>